<gene>
    <name evidence="2" type="ORF">K466DRAFT_123753</name>
</gene>
<protein>
    <submittedName>
        <fullName evidence="2">Uncharacterized protein</fullName>
    </submittedName>
</protein>
<dbReference type="Proteomes" id="UP000308197">
    <property type="component" value="Unassembled WGS sequence"/>
</dbReference>
<organism evidence="2 3">
    <name type="scientific">Polyporus arcularius HHB13444</name>
    <dbReference type="NCBI Taxonomy" id="1314778"/>
    <lineage>
        <taxon>Eukaryota</taxon>
        <taxon>Fungi</taxon>
        <taxon>Dikarya</taxon>
        <taxon>Basidiomycota</taxon>
        <taxon>Agaricomycotina</taxon>
        <taxon>Agaricomycetes</taxon>
        <taxon>Polyporales</taxon>
        <taxon>Polyporaceae</taxon>
        <taxon>Polyporus</taxon>
    </lineage>
</organism>
<sequence>MALHPPGWDEVASPATTQGDLGEGFREDTIRLSTTGEPGLERFWPIPLYGVAYIVHKRYRLWHPRVLPTLTSLTLRGMYGALALGHAADIEATRLRDKVIRGADNDRLWIHLYSVTLRAGSPGLLERVKKEAGHAWPSRLTWPDLTYPRDFRPAEFLIELYEFYLWRLRSLWSDEPSRQLASVILRDAIVKHGLSEHDAHILVRTVAEALYVGQGNLVSRTFEGRVPCAFAGITMLGLYARWRALPIDVRVFCTMWQWTLFQVWVYRTLWGRYHHWESLRSLEDPAKAVAVMEAAVEMTEAG</sequence>
<feature type="region of interest" description="Disordered" evidence="1">
    <location>
        <begin position="1"/>
        <end position="26"/>
    </location>
</feature>
<evidence type="ECO:0000313" key="2">
    <source>
        <dbReference type="EMBL" id="TFK87219.1"/>
    </source>
</evidence>
<dbReference type="InParanoid" id="A0A5C3PE76"/>
<name>A0A5C3PE76_9APHY</name>
<evidence type="ECO:0000313" key="3">
    <source>
        <dbReference type="Proteomes" id="UP000308197"/>
    </source>
</evidence>
<proteinExistence type="predicted"/>
<evidence type="ECO:0000256" key="1">
    <source>
        <dbReference type="SAM" id="MobiDB-lite"/>
    </source>
</evidence>
<accession>A0A5C3PE76</accession>
<reference evidence="2 3" key="1">
    <citation type="journal article" date="2019" name="Nat. Ecol. Evol.">
        <title>Megaphylogeny resolves global patterns of mushroom evolution.</title>
        <authorList>
            <person name="Varga T."/>
            <person name="Krizsan K."/>
            <person name="Foldi C."/>
            <person name="Dima B."/>
            <person name="Sanchez-Garcia M."/>
            <person name="Sanchez-Ramirez S."/>
            <person name="Szollosi G.J."/>
            <person name="Szarkandi J.G."/>
            <person name="Papp V."/>
            <person name="Albert L."/>
            <person name="Andreopoulos W."/>
            <person name="Angelini C."/>
            <person name="Antonin V."/>
            <person name="Barry K.W."/>
            <person name="Bougher N.L."/>
            <person name="Buchanan P."/>
            <person name="Buyck B."/>
            <person name="Bense V."/>
            <person name="Catcheside P."/>
            <person name="Chovatia M."/>
            <person name="Cooper J."/>
            <person name="Damon W."/>
            <person name="Desjardin D."/>
            <person name="Finy P."/>
            <person name="Geml J."/>
            <person name="Haridas S."/>
            <person name="Hughes K."/>
            <person name="Justo A."/>
            <person name="Karasinski D."/>
            <person name="Kautmanova I."/>
            <person name="Kiss B."/>
            <person name="Kocsube S."/>
            <person name="Kotiranta H."/>
            <person name="LaButti K.M."/>
            <person name="Lechner B.E."/>
            <person name="Liimatainen K."/>
            <person name="Lipzen A."/>
            <person name="Lukacs Z."/>
            <person name="Mihaltcheva S."/>
            <person name="Morgado L.N."/>
            <person name="Niskanen T."/>
            <person name="Noordeloos M.E."/>
            <person name="Ohm R.A."/>
            <person name="Ortiz-Santana B."/>
            <person name="Ovrebo C."/>
            <person name="Racz N."/>
            <person name="Riley R."/>
            <person name="Savchenko A."/>
            <person name="Shiryaev A."/>
            <person name="Soop K."/>
            <person name="Spirin V."/>
            <person name="Szebenyi C."/>
            <person name="Tomsovsky M."/>
            <person name="Tulloss R.E."/>
            <person name="Uehling J."/>
            <person name="Grigoriev I.V."/>
            <person name="Vagvolgyi C."/>
            <person name="Papp T."/>
            <person name="Martin F.M."/>
            <person name="Miettinen O."/>
            <person name="Hibbett D.S."/>
            <person name="Nagy L.G."/>
        </authorList>
    </citation>
    <scope>NUCLEOTIDE SEQUENCE [LARGE SCALE GENOMIC DNA]</scope>
    <source>
        <strain evidence="2 3">HHB13444</strain>
    </source>
</reference>
<dbReference type="AlphaFoldDB" id="A0A5C3PE76"/>
<keyword evidence="3" id="KW-1185">Reference proteome</keyword>
<dbReference type="EMBL" id="ML211163">
    <property type="protein sequence ID" value="TFK87219.1"/>
    <property type="molecule type" value="Genomic_DNA"/>
</dbReference>